<dbReference type="PANTHER" id="PTHR10277">
    <property type="entry name" value="HOMOCITRATE SYNTHASE-RELATED"/>
    <property type="match status" value="1"/>
</dbReference>
<keyword evidence="3" id="KW-0464">Manganese</keyword>
<dbReference type="InterPro" id="IPR036230">
    <property type="entry name" value="LeuA_allosteric_dom_sf"/>
</dbReference>
<dbReference type="PROSITE" id="PS50991">
    <property type="entry name" value="PYR_CT"/>
    <property type="match status" value="1"/>
</dbReference>
<dbReference type="SUPFAM" id="SSF51569">
    <property type="entry name" value="Aldolase"/>
    <property type="match status" value="1"/>
</dbReference>
<dbReference type="Gene3D" id="3.30.160.340">
    <property type="match status" value="1"/>
</dbReference>
<dbReference type="Proteomes" id="UP001302222">
    <property type="component" value="Unassembled WGS sequence"/>
</dbReference>
<dbReference type="PANTHER" id="PTHR10277:SF57">
    <property type="entry name" value="(R)-CITRAMALATE SYNTHASE CIMA"/>
    <property type="match status" value="1"/>
</dbReference>
<gene>
    <name evidence="7" type="ORF">VB798_12735</name>
</gene>
<evidence type="ECO:0000313" key="7">
    <source>
        <dbReference type="EMBL" id="MEA5427451.1"/>
    </source>
</evidence>
<dbReference type="InterPro" id="IPR054691">
    <property type="entry name" value="LeuA/HCS_post-cat"/>
</dbReference>
<keyword evidence="4" id="KW-0100">Branched-chain amino acid biosynthesis</keyword>
<protein>
    <submittedName>
        <fullName evidence="7">Alpha-isopropylmalate synthase regulatory domain-containing protein</fullName>
    </submittedName>
</protein>
<sequence>MDTTLRDGEQTSGVSFSATEKLAIAQLLLKEVKVDRLEVASARVSDGEFQAVKKITAWASENGLIDKIEVLTFVDGETSVNWMIEAGAKVMNLLTKGSMNHLTHQLKKTAEQHFSEIAEVIALARSKDIQCNVYLEDWSNGMRNSPDYVFQFLDFLTTQPIKRVLLPDTLGVLTPRECFDFLSQIVQRYPNQHFDFHAHNDYDLSIANVMEGVRAGVHGLHLTVNGMGERAGNAPLASTIAVLKDFMPEVETSVVEASLYSVSKLVETFSGFRIPANKPVVGENVFTQTAGIHADGDNKNNLYFNDLMPERFGRERKYALGKTSGKANIEKNLQKLGIKLSQTDLKRVTQRIIELGDRKEVVTQEDLPYIISDVIDTNIVEEKVEVINYVLTHSKNLRPSATLRVKVDGHIFEENAQGDGQYDAFMNALKKVYLKKEVLLPMLTDYAVRIPPGGNTDALCETIITWEHKGKEFKTRGLDSDQTVSAIKATQKMLNLI</sequence>
<dbReference type="InterPro" id="IPR050073">
    <property type="entry name" value="2-IPM_HCS-like"/>
</dbReference>
<name>A0ABU5SJL0_9BACT</name>
<dbReference type="InterPro" id="IPR000891">
    <property type="entry name" value="PYR_CT"/>
</dbReference>
<dbReference type="Pfam" id="PF08502">
    <property type="entry name" value="LeuA_dimer"/>
    <property type="match status" value="1"/>
</dbReference>
<evidence type="ECO:0000256" key="3">
    <source>
        <dbReference type="ARBA" id="ARBA00023211"/>
    </source>
</evidence>
<evidence type="ECO:0000313" key="8">
    <source>
        <dbReference type="Proteomes" id="UP001302222"/>
    </source>
</evidence>
<dbReference type="InterPro" id="IPR013709">
    <property type="entry name" value="2-isopropylmalate_synth_dimer"/>
</dbReference>
<dbReference type="PROSITE" id="PS00815">
    <property type="entry name" value="AIPM_HOMOCIT_SYNTH_1"/>
    <property type="match status" value="1"/>
</dbReference>
<feature type="domain" description="Pyruvate carboxyltransferase" evidence="6">
    <location>
        <begin position="1"/>
        <end position="260"/>
    </location>
</feature>
<dbReference type="Gene3D" id="1.10.238.260">
    <property type="match status" value="1"/>
</dbReference>
<keyword evidence="1" id="KW-0028">Amino-acid biosynthesis</keyword>
<keyword evidence="2 5" id="KW-0808">Transferase</keyword>
<comment type="similarity">
    <text evidence="5">Belongs to the alpha-IPM synthase/homocitrate synthase family.</text>
</comment>
<dbReference type="SMART" id="SM00917">
    <property type="entry name" value="LeuA_dimer"/>
    <property type="match status" value="1"/>
</dbReference>
<organism evidence="7 8">
    <name type="scientific">Arcicella lustrica</name>
    <dbReference type="NCBI Taxonomy" id="2984196"/>
    <lineage>
        <taxon>Bacteria</taxon>
        <taxon>Pseudomonadati</taxon>
        <taxon>Bacteroidota</taxon>
        <taxon>Cytophagia</taxon>
        <taxon>Cytophagales</taxon>
        <taxon>Flectobacillaceae</taxon>
        <taxon>Arcicella</taxon>
    </lineage>
</organism>
<evidence type="ECO:0000259" key="6">
    <source>
        <dbReference type="PROSITE" id="PS50991"/>
    </source>
</evidence>
<accession>A0ABU5SJL0</accession>
<dbReference type="Pfam" id="PF00682">
    <property type="entry name" value="HMGL-like"/>
    <property type="match status" value="1"/>
</dbReference>
<evidence type="ECO:0000256" key="2">
    <source>
        <dbReference type="ARBA" id="ARBA00022679"/>
    </source>
</evidence>
<dbReference type="InterPro" id="IPR002034">
    <property type="entry name" value="AIPM/Hcit_synth_CS"/>
</dbReference>
<comment type="caution">
    <text evidence="7">The sequence shown here is derived from an EMBL/GenBank/DDBJ whole genome shotgun (WGS) entry which is preliminary data.</text>
</comment>
<evidence type="ECO:0000256" key="4">
    <source>
        <dbReference type="ARBA" id="ARBA00023304"/>
    </source>
</evidence>
<reference evidence="7 8" key="1">
    <citation type="submission" date="2023-12" db="EMBL/GenBank/DDBJ databases">
        <title>Novel species of the genus Arcicella isolated from rivers.</title>
        <authorList>
            <person name="Lu H."/>
        </authorList>
    </citation>
    <scope>NUCLEOTIDE SEQUENCE [LARGE SCALE GENOMIC DNA]</scope>
    <source>
        <strain evidence="7 8">DC25W</strain>
    </source>
</reference>
<evidence type="ECO:0000256" key="5">
    <source>
        <dbReference type="RuleBase" id="RU003523"/>
    </source>
</evidence>
<dbReference type="RefSeq" id="WP_323258860.1">
    <property type="nucleotide sequence ID" value="NZ_JAYGIM010000009.1"/>
</dbReference>
<proteinExistence type="inferred from homology"/>
<dbReference type="InterPro" id="IPR013785">
    <property type="entry name" value="Aldolase_TIM"/>
</dbReference>
<dbReference type="EMBL" id="JAYGIM010000009">
    <property type="protein sequence ID" value="MEA5427451.1"/>
    <property type="molecule type" value="Genomic_DNA"/>
</dbReference>
<dbReference type="Gene3D" id="3.30.160.740">
    <property type="match status" value="1"/>
</dbReference>
<evidence type="ECO:0000256" key="1">
    <source>
        <dbReference type="ARBA" id="ARBA00022605"/>
    </source>
</evidence>
<dbReference type="SUPFAM" id="SSF110921">
    <property type="entry name" value="2-isopropylmalate synthase LeuA, allosteric (dimerisation) domain"/>
    <property type="match status" value="1"/>
</dbReference>
<keyword evidence="8" id="KW-1185">Reference proteome</keyword>
<dbReference type="Gene3D" id="3.20.20.70">
    <property type="entry name" value="Aldolase class I"/>
    <property type="match status" value="1"/>
</dbReference>
<dbReference type="Pfam" id="PF22617">
    <property type="entry name" value="HCS_D2"/>
    <property type="match status" value="1"/>
</dbReference>